<gene>
    <name evidence="1" type="ORF">QTP70_011808</name>
</gene>
<keyword evidence="2" id="KW-1185">Reference proteome</keyword>
<dbReference type="EMBL" id="JAUCMX010000013">
    <property type="protein sequence ID" value="KAK3525992.1"/>
    <property type="molecule type" value="Genomic_DNA"/>
</dbReference>
<proteinExistence type="predicted"/>
<evidence type="ECO:0000313" key="2">
    <source>
        <dbReference type="Proteomes" id="UP001274896"/>
    </source>
</evidence>
<evidence type="ECO:0000313" key="1">
    <source>
        <dbReference type="EMBL" id="KAK3525992.1"/>
    </source>
</evidence>
<accession>A0AAE0QN60</accession>
<comment type="caution">
    <text evidence="1">The sequence shown here is derived from an EMBL/GenBank/DDBJ whole genome shotgun (WGS) entry which is preliminary data.</text>
</comment>
<name>A0AAE0QN60_9TELE</name>
<dbReference type="AlphaFoldDB" id="A0AAE0QN60"/>
<reference evidence="1" key="1">
    <citation type="submission" date="2023-06" db="EMBL/GenBank/DDBJ databases">
        <title>Male Hemibagrus guttatus genome.</title>
        <authorList>
            <person name="Bian C."/>
        </authorList>
    </citation>
    <scope>NUCLEOTIDE SEQUENCE</scope>
    <source>
        <strain evidence="1">Male_cb2023</strain>
        <tissue evidence="1">Muscle</tissue>
    </source>
</reference>
<sequence length="97" mass="11152">MARRPSNLKELELIAKDEWAKIPVETCKKLRQGQRVTASWFNNLCVQSVVGKCTLPHMHAIRPDLFAVMFVVMKMVYNFSNKNSERLAEENVSPSLM</sequence>
<dbReference type="Proteomes" id="UP001274896">
    <property type="component" value="Unassembled WGS sequence"/>
</dbReference>
<protein>
    <submittedName>
        <fullName evidence="1">Uncharacterized protein</fullName>
    </submittedName>
</protein>
<organism evidence="1 2">
    <name type="scientific">Hemibagrus guttatus</name>
    <dbReference type="NCBI Taxonomy" id="175788"/>
    <lineage>
        <taxon>Eukaryota</taxon>
        <taxon>Metazoa</taxon>
        <taxon>Chordata</taxon>
        <taxon>Craniata</taxon>
        <taxon>Vertebrata</taxon>
        <taxon>Euteleostomi</taxon>
        <taxon>Actinopterygii</taxon>
        <taxon>Neopterygii</taxon>
        <taxon>Teleostei</taxon>
        <taxon>Ostariophysi</taxon>
        <taxon>Siluriformes</taxon>
        <taxon>Bagridae</taxon>
        <taxon>Hemibagrus</taxon>
    </lineage>
</organism>